<feature type="compositionally biased region" description="Acidic residues" evidence="1">
    <location>
        <begin position="733"/>
        <end position="745"/>
    </location>
</feature>
<dbReference type="eggNOG" id="ENOG502ZB3Q">
    <property type="taxonomic scope" value="Bacteria"/>
</dbReference>
<comment type="caution">
    <text evidence="2">The sequence shown here is derived from an EMBL/GenBank/DDBJ whole genome shotgun (WGS) entry which is preliminary data.</text>
</comment>
<protein>
    <recommendedName>
        <fullName evidence="4">DGQHR domain-containing protein</fullName>
    </recommendedName>
</protein>
<dbReference type="AlphaFoldDB" id="T0I1B3"/>
<accession>T0I1B3</accession>
<gene>
    <name evidence="2" type="ORF">RLDS_00570</name>
</gene>
<evidence type="ECO:0000256" key="1">
    <source>
        <dbReference type="SAM" id="MobiDB-lite"/>
    </source>
</evidence>
<proteinExistence type="predicted"/>
<feature type="region of interest" description="Disordered" evidence="1">
    <location>
        <begin position="718"/>
        <end position="745"/>
    </location>
</feature>
<evidence type="ECO:0000313" key="2">
    <source>
        <dbReference type="EMBL" id="EQB19097.1"/>
    </source>
</evidence>
<dbReference type="Proteomes" id="UP000015531">
    <property type="component" value="Unassembled WGS sequence"/>
</dbReference>
<dbReference type="EMBL" id="ATDP01000034">
    <property type="protein sequence ID" value="EQB19097.1"/>
    <property type="molecule type" value="Genomic_DNA"/>
</dbReference>
<evidence type="ECO:0000313" key="3">
    <source>
        <dbReference type="Proteomes" id="UP000015531"/>
    </source>
</evidence>
<dbReference type="PATRIC" id="fig|1331060.3.peg.88"/>
<name>T0I1B3_9SPHN</name>
<evidence type="ECO:0008006" key="4">
    <source>
        <dbReference type="Google" id="ProtNLM"/>
    </source>
</evidence>
<keyword evidence="3" id="KW-1185">Reference proteome</keyword>
<organism evidence="2 3">
    <name type="scientific">Sphingobium lactosutens DS20</name>
    <dbReference type="NCBI Taxonomy" id="1331060"/>
    <lineage>
        <taxon>Bacteria</taxon>
        <taxon>Pseudomonadati</taxon>
        <taxon>Pseudomonadota</taxon>
        <taxon>Alphaproteobacteria</taxon>
        <taxon>Sphingomonadales</taxon>
        <taxon>Sphingomonadaceae</taxon>
        <taxon>Sphingobium</taxon>
    </lineage>
</organism>
<sequence length="745" mass="85505">MGTGQGDQKTVEVKYFLTHVGLNFGSGANEEVLKHLAPVREIFPTADLEFDEIMQRDIDDARVSSELVPYLLDHRSRDLVKLFPPIIVVVMPVQELDNRPADYYPKVEAETRQMSDHVLEITRSGPVGQELFEFQQPRQGDVLFEHDLVKLRLNTNRSKLVIVDGQHRAMALLAIYRNLKQDWSDSMRASYKDYYEEWTPNYIRQFALNNISLPVMFCTFPALDETYGGGYNVKMAARSIFLTLNKTARQVSASRNRLLDDNDLIALVLRDTLSTIKKKDSRSSASLRITNVELDQAHDRVKIDSPIAMTGVNHIYYFIEHILLNKRDEDINGAKPRSGKFYKRTELQSAGALERLDGRNVLGADVADATTRDFYTPEAGEKLTEQFRERFGKHIVAVFEKFQPFEAHASAVLWLEQQLLAQSNTKLRPILFEGQGIGRTFSAHQENLADKLRSGEFGSEATKIQEIADRLKATQKLVQDFVQKLRHQRAERFLANVSDKRALRLEDNSYQPKVLDFVNDLYDNVLTTVAFQSALIAGFFGEIERCNLKRAKDNAPAIDLQAAFDGYLAELNAFFSPAKSADVRRLIELFVGTPEGEIREWKVAPSASTFRRVVYRGEMQPDQWPKYKYLLLEIWRAEGTDLEDSLRQERDKCRTQIFNSLLEEYRKEFLERNLKREENLTAQDRTEITNSAYDAFRNFLKNVGWRYQDVPTKTALMESTKVEDATEAPPAEETWESVETAEEAE</sequence>
<reference evidence="2 3" key="1">
    <citation type="journal article" date="2013" name="Genome Announc.">
        <title>Draft Genome Sequence of Sphingobium lactosutens Strain DS20T, Isolated from a Hexachlorocyclohexane Dumpsite.</title>
        <authorList>
            <person name="Kumar R."/>
            <person name="Dwivedi V."/>
            <person name="Negi V."/>
            <person name="Khurana J.P."/>
            <person name="Lal R."/>
        </authorList>
    </citation>
    <scope>NUCLEOTIDE SEQUENCE [LARGE SCALE GENOMIC DNA]</scope>
    <source>
        <strain evidence="2 3">DS20</strain>
    </source>
</reference>